<keyword evidence="2" id="KW-1185">Reference proteome</keyword>
<protein>
    <submittedName>
        <fullName evidence="1">Uncharacterized protein</fullName>
    </submittedName>
</protein>
<name>A0A4C1WNU0_EUMVA</name>
<reference evidence="1 2" key="1">
    <citation type="journal article" date="2019" name="Commun. Biol.">
        <title>The bagworm genome reveals a unique fibroin gene that provides high tensile strength.</title>
        <authorList>
            <person name="Kono N."/>
            <person name="Nakamura H."/>
            <person name="Ohtoshi R."/>
            <person name="Tomita M."/>
            <person name="Numata K."/>
            <person name="Arakawa K."/>
        </authorList>
    </citation>
    <scope>NUCLEOTIDE SEQUENCE [LARGE SCALE GENOMIC DNA]</scope>
</reference>
<proteinExistence type="predicted"/>
<organism evidence="1 2">
    <name type="scientific">Eumeta variegata</name>
    <name type="common">Bagworm moth</name>
    <name type="synonym">Eumeta japonica</name>
    <dbReference type="NCBI Taxonomy" id="151549"/>
    <lineage>
        <taxon>Eukaryota</taxon>
        <taxon>Metazoa</taxon>
        <taxon>Ecdysozoa</taxon>
        <taxon>Arthropoda</taxon>
        <taxon>Hexapoda</taxon>
        <taxon>Insecta</taxon>
        <taxon>Pterygota</taxon>
        <taxon>Neoptera</taxon>
        <taxon>Endopterygota</taxon>
        <taxon>Lepidoptera</taxon>
        <taxon>Glossata</taxon>
        <taxon>Ditrysia</taxon>
        <taxon>Tineoidea</taxon>
        <taxon>Psychidae</taxon>
        <taxon>Oiketicinae</taxon>
        <taxon>Eumeta</taxon>
    </lineage>
</organism>
<evidence type="ECO:0000313" key="1">
    <source>
        <dbReference type="EMBL" id="GBP51979.1"/>
    </source>
</evidence>
<dbReference type="Proteomes" id="UP000299102">
    <property type="component" value="Unassembled WGS sequence"/>
</dbReference>
<evidence type="ECO:0000313" key="2">
    <source>
        <dbReference type="Proteomes" id="UP000299102"/>
    </source>
</evidence>
<accession>A0A4C1WNU0</accession>
<sequence>MTPISVSSATRSRSNIAHSSRTCSTSWIFAGSQAQYGESFSYLCRYCANLPCPVRVCAIWDIISIFPRTRYACFTRRKKHLVISPVLPSAHRSCHSSRLTALITFFAYDSGNIS</sequence>
<comment type="caution">
    <text evidence="1">The sequence shown here is derived from an EMBL/GenBank/DDBJ whole genome shotgun (WGS) entry which is preliminary data.</text>
</comment>
<dbReference type="EMBL" id="BGZK01000593">
    <property type="protein sequence ID" value="GBP51979.1"/>
    <property type="molecule type" value="Genomic_DNA"/>
</dbReference>
<gene>
    <name evidence="1" type="ORF">EVAR_45828_1</name>
</gene>
<dbReference type="AlphaFoldDB" id="A0A4C1WNU0"/>